<feature type="transmembrane region" description="Helical" evidence="1">
    <location>
        <begin position="74"/>
        <end position="97"/>
    </location>
</feature>
<dbReference type="EMBL" id="GBRH01194374">
    <property type="protein sequence ID" value="JAE03522.1"/>
    <property type="molecule type" value="Transcribed_RNA"/>
</dbReference>
<organism evidence="2">
    <name type="scientific">Arundo donax</name>
    <name type="common">Giant reed</name>
    <name type="synonym">Donax arundinaceus</name>
    <dbReference type="NCBI Taxonomy" id="35708"/>
    <lineage>
        <taxon>Eukaryota</taxon>
        <taxon>Viridiplantae</taxon>
        <taxon>Streptophyta</taxon>
        <taxon>Embryophyta</taxon>
        <taxon>Tracheophyta</taxon>
        <taxon>Spermatophyta</taxon>
        <taxon>Magnoliopsida</taxon>
        <taxon>Liliopsida</taxon>
        <taxon>Poales</taxon>
        <taxon>Poaceae</taxon>
        <taxon>PACMAD clade</taxon>
        <taxon>Arundinoideae</taxon>
        <taxon>Arundineae</taxon>
        <taxon>Arundo</taxon>
    </lineage>
</organism>
<accession>A0A0A9ETV4</accession>
<reference evidence="2" key="1">
    <citation type="submission" date="2014-09" db="EMBL/GenBank/DDBJ databases">
        <authorList>
            <person name="Magalhaes I.L.F."/>
            <person name="Oliveira U."/>
            <person name="Santos F.R."/>
            <person name="Vidigal T.H.D.A."/>
            <person name="Brescovit A.D."/>
            <person name="Santos A.J."/>
        </authorList>
    </citation>
    <scope>NUCLEOTIDE SEQUENCE</scope>
    <source>
        <tissue evidence="2">Shoot tissue taken approximately 20 cm above the soil surface</tissue>
    </source>
</reference>
<feature type="transmembrane region" description="Helical" evidence="1">
    <location>
        <begin position="109"/>
        <end position="131"/>
    </location>
</feature>
<proteinExistence type="predicted"/>
<evidence type="ECO:0000313" key="2">
    <source>
        <dbReference type="EMBL" id="JAE03522.1"/>
    </source>
</evidence>
<evidence type="ECO:0000256" key="1">
    <source>
        <dbReference type="SAM" id="Phobius"/>
    </source>
</evidence>
<keyword evidence="1" id="KW-0812">Transmembrane</keyword>
<protein>
    <submittedName>
        <fullName evidence="2">Uncharacterized protein</fullName>
    </submittedName>
</protein>
<keyword evidence="1" id="KW-0472">Membrane</keyword>
<name>A0A0A9ETV4_ARUDO</name>
<reference evidence="2" key="2">
    <citation type="journal article" date="2015" name="Data Brief">
        <title>Shoot transcriptome of the giant reed, Arundo donax.</title>
        <authorList>
            <person name="Barrero R.A."/>
            <person name="Guerrero F.D."/>
            <person name="Moolhuijzen P."/>
            <person name="Goolsby J.A."/>
            <person name="Tidwell J."/>
            <person name="Bellgard S.E."/>
            <person name="Bellgard M.I."/>
        </authorList>
    </citation>
    <scope>NUCLEOTIDE SEQUENCE</scope>
    <source>
        <tissue evidence="2">Shoot tissue taken approximately 20 cm above the soil surface</tissue>
    </source>
</reference>
<dbReference type="AlphaFoldDB" id="A0A0A9ETV4"/>
<keyword evidence="1" id="KW-1133">Transmembrane helix</keyword>
<sequence>MGSSDSFITSPIPASMFPDNVASFSFSFSFSLSLCSLETRPALLLPLAMASSCSDTADGFLSRTFQMSPLRMSSLAAFQPSVLVSMMVTSVLLYLSPSASAARSARRRFLALAILSFLSLWGRGGGAGIGWSSLIGRGRDCLRKALTAGVSDGAEDGTAKTSEITAASCGCGCGCGELLEQGFGREGLRRGRRCCCCCLGLACLGGDSLTTAGLAW</sequence>